<protein>
    <recommendedName>
        <fullName evidence="3">Nudix hydrolase domain-containing protein</fullName>
    </recommendedName>
</protein>
<accession>K8ZMK8</accession>
<name>K8ZMK8_9ENTE</name>
<sequence>MKKIVAGTVILLCRDEVRFLVEKKEEQYYFITREAVPEKTNLGVIVEALKEMKLPMDQLELADLVDVRYEEIQHLPLYVFQLALDQLPPLPSQYEWIGTHRFRELIGKVQFQEITQFYS</sequence>
<dbReference type="EMBL" id="AMYT01000008">
    <property type="protein sequence ID" value="EKU27778.1"/>
    <property type="molecule type" value="Genomic_DNA"/>
</dbReference>
<dbReference type="RefSeq" id="WP_009488517.1">
    <property type="nucleotide sequence ID" value="NZ_AMYT01000008.1"/>
</dbReference>
<gene>
    <name evidence="1" type="ORF">C683_0243</name>
</gene>
<reference evidence="1 2" key="1">
    <citation type="journal article" date="2013" name="Genome Announc.">
        <title>Draft Genome Sequence of Catellicoccus marimammalium, a Novel Species Commonly Found in Gull Feces.</title>
        <authorList>
            <person name="Weigand M.R."/>
            <person name="Ryu H."/>
            <person name="Bozcek L."/>
            <person name="Konstantinidis K.T."/>
            <person name="Santo Domingo J.W."/>
        </authorList>
    </citation>
    <scope>NUCLEOTIDE SEQUENCE [LARGE SCALE GENOMIC DNA]</scope>
    <source>
        <strain evidence="1 2">M35/04/3</strain>
    </source>
</reference>
<evidence type="ECO:0000313" key="1">
    <source>
        <dbReference type="EMBL" id="EKU27778.1"/>
    </source>
</evidence>
<evidence type="ECO:0000313" key="2">
    <source>
        <dbReference type="Proteomes" id="UP000016057"/>
    </source>
</evidence>
<dbReference type="Proteomes" id="UP000016057">
    <property type="component" value="Unassembled WGS sequence"/>
</dbReference>
<proteinExistence type="predicted"/>
<dbReference type="AlphaFoldDB" id="K8ZMK8"/>
<evidence type="ECO:0008006" key="3">
    <source>
        <dbReference type="Google" id="ProtNLM"/>
    </source>
</evidence>
<dbReference type="STRING" id="1234409.C683_0243"/>
<comment type="caution">
    <text evidence="1">The sequence shown here is derived from an EMBL/GenBank/DDBJ whole genome shotgun (WGS) entry which is preliminary data.</text>
</comment>
<organism evidence="1 2">
    <name type="scientific">Catellicoccus marimammalium M35/04/3</name>
    <dbReference type="NCBI Taxonomy" id="1234409"/>
    <lineage>
        <taxon>Bacteria</taxon>
        <taxon>Bacillati</taxon>
        <taxon>Bacillota</taxon>
        <taxon>Bacilli</taxon>
        <taxon>Lactobacillales</taxon>
        <taxon>Enterococcaceae</taxon>
        <taxon>Catellicoccus</taxon>
    </lineage>
</organism>
<keyword evidence="2" id="KW-1185">Reference proteome</keyword>